<comment type="subcellular location">
    <subcellularLocation>
        <location evidence="1">Membrane</location>
        <topology evidence="1">Single-pass membrane protein</topology>
    </subcellularLocation>
</comment>
<evidence type="ECO:0000256" key="2">
    <source>
        <dbReference type="ARBA" id="ARBA00022527"/>
    </source>
</evidence>
<dbReference type="SUPFAM" id="SSF56112">
    <property type="entry name" value="Protein kinase-like (PK-like)"/>
    <property type="match status" value="1"/>
</dbReference>
<keyword evidence="17" id="KW-1185">Reference proteome</keyword>
<organism evidence="16 17">
    <name type="scientific">Acer negundo</name>
    <name type="common">Box elder</name>
    <dbReference type="NCBI Taxonomy" id="4023"/>
    <lineage>
        <taxon>Eukaryota</taxon>
        <taxon>Viridiplantae</taxon>
        <taxon>Streptophyta</taxon>
        <taxon>Embryophyta</taxon>
        <taxon>Tracheophyta</taxon>
        <taxon>Spermatophyta</taxon>
        <taxon>Magnoliopsida</taxon>
        <taxon>eudicotyledons</taxon>
        <taxon>Gunneridae</taxon>
        <taxon>Pentapetalae</taxon>
        <taxon>rosids</taxon>
        <taxon>malvids</taxon>
        <taxon>Sapindales</taxon>
        <taxon>Sapindaceae</taxon>
        <taxon>Hippocastanoideae</taxon>
        <taxon>Acereae</taxon>
        <taxon>Acer</taxon>
    </lineage>
</organism>
<dbReference type="InterPro" id="IPR011009">
    <property type="entry name" value="Kinase-like_dom_sf"/>
</dbReference>
<evidence type="ECO:0000256" key="4">
    <source>
        <dbReference type="ARBA" id="ARBA00022692"/>
    </source>
</evidence>
<accession>A0AAD5NLZ1</accession>
<gene>
    <name evidence="16" type="ORF">LWI28_003338</name>
</gene>
<dbReference type="GO" id="GO:0005886">
    <property type="term" value="C:plasma membrane"/>
    <property type="evidence" value="ECO:0007669"/>
    <property type="project" value="UniProtKB-ARBA"/>
</dbReference>
<evidence type="ECO:0000256" key="12">
    <source>
        <dbReference type="PROSITE-ProRule" id="PRU10141"/>
    </source>
</evidence>
<keyword evidence="11" id="KW-0325">Glycoprotein</keyword>
<feature type="binding site" evidence="12">
    <location>
        <position position="287"/>
    </location>
    <ligand>
        <name>ATP</name>
        <dbReference type="ChEBI" id="CHEBI:30616"/>
    </ligand>
</feature>
<dbReference type="PROSITE" id="PS00107">
    <property type="entry name" value="PROTEIN_KINASE_ATP"/>
    <property type="match status" value="1"/>
</dbReference>
<feature type="transmembrane region" description="Helical" evidence="14">
    <location>
        <begin position="189"/>
        <end position="208"/>
    </location>
</feature>
<dbReference type="PROSITE" id="PS50011">
    <property type="entry name" value="PROTEIN_KINASE_DOM"/>
    <property type="match status" value="1"/>
</dbReference>
<evidence type="ECO:0000256" key="8">
    <source>
        <dbReference type="ARBA" id="ARBA00022840"/>
    </source>
</evidence>
<keyword evidence="10 14" id="KW-0472">Membrane</keyword>
<evidence type="ECO:0000313" key="16">
    <source>
        <dbReference type="EMBL" id="KAI9168884.1"/>
    </source>
</evidence>
<dbReference type="PANTHER" id="PTHR46008">
    <property type="entry name" value="LEAF RUST 10 DISEASE-RESISTANCE LOCUS RECEPTOR-LIKE PROTEIN KINASE-LIKE 1.4"/>
    <property type="match status" value="1"/>
</dbReference>
<evidence type="ECO:0000256" key="6">
    <source>
        <dbReference type="ARBA" id="ARBA00022741"/>
    </source>
</evidence>
<evidence type="ECO:0000313" key="17">
    <source>
        <dbReference type="Proteomes" id="UP001064489"/>
    </source>
</evidence>
<dbReference type="Pfam" id="PF07714">
    <property type="entry name" value="PK_Tyr_Ser-Thr"/>
    <property type="match status" value="1"/>
</dbReference>
<keyword evidence="7" id="KW-0418">Kinase</keyword>
<reference evidence="16" key="2">
    <citation type="submission" date="2023-02" db="EMBL/GenBank/DDBJ databases">
        <authorList>
            <person name="Swenson N.G."/>
            <person name="Wegrzyn J.L."/>
            <person name="Mcevoy S.L."/>
        </authorList>
    </citation>
    <scope>NUCLEOTIDE SEQUENCE</scope>
    <source>
        <strain evidence="16">91603</strain>
        <tissue evidence="16">Leaf</tissue>
    </source>
</reference>
<feature type="domain" description="Protein kinase" evidence="15">
    <location>
        <begin position="259"/>
        <end position="534"/>
    </location>
</feature>
<evidence type="ECO:0000256" key="5">
    <source>
        <dbReference type="ARBA" id="ARBA00022729"/>
    </source>
</evidence>
<keyword evidence="5" id="KW-0732">Signal</keyword>
<dbReference type="Gene3D" id="1.10.510.10">
    <property type="entry name" value="Transferase(Phosphotransferase) domain 1"/>
    <property type="match status" value="1"/>
</dbReference>
<evidence type="ECO:0000259" key="15">
    <source>
        <dbReference type="PROSITE" id="PS50011"/>
    </source>
</evidence>
<evidence type="ECO:0000256" key="3">
    <source>
        <dbReference type="ARBA" id="ARBA00022679"/>
    </source>
</evidence>
<dbReference type="InterPro" id="IPR001245">
    <property type="entry name" value="Ser-Thr/Tyr_kinase_cat_dom"/>
</dbReference>
<dbReference type="Gene3D" id="3.30.200.20">
    <property type="entry name" value="Phosphorylase Kinase, domain 1"/>
    <property type="match status" value="1"/>
</dbReference>
<evidence type="ECO:0000256" key="14">
    <source>
        <dbReference type="SAM" id="Phobius"/>
    </source>
</evidence>
<keyword evidence="4 14" id="KW-0812">Transmembrane</keyword>
<dbReference type="AlphaFoldDB" id="A0AAD5NLZ1"/>
<comment type="caution">
    <text evidence="16">The sequence shown here is derived from an EMBL/GenBank/DDBJ whole genome shotgun (WGS) entry which is preliminary data.</text>
</comment>
<protein>
    <recommendedName>
        <fullName evidence="15">Protein kinase domain-containing protein</fullName>
    </recommendedName>
</protein>
<reference evidence="16" key="1">
    <citation type="journal article" date="2022" name="Plant J.">
        <title>Strategies of tolerance reflected in two North American maple genomes.</title>
        <authorList>
            <person name="McEvoy S.L."/>
            <person name="Sezen U.U."/>
            <person name="Trouern-Trend A."/>
            <person name="McMahon S.M."/>
            <person name="Schaberg P.G."/>
            <person name="Yang J."/>
            <person name="Wegrzyn J.L."/>
            <person name="Swenson N.G."/>
        </authorList>
    </citation>
    <scope>NUCLEOTIDE SEQUENCE</scope>
    <source>
        <strain evidence="16">91603</strain>
    </source>
</reference>
<dbReference type="Proteomes" id="UP001064489">
    <property type="component" value="Chromosome 7"/>
</dbReference>
<evidence type="ECO:0000256" key="13">
    <source>
        <dbReference type="SAM" id="MobiDB-lite"/>
    </source>
</evidence>
<evidence type="ECO:0000256" key="9">
    <source>
        <dbReference type="ARBA" id="ARBA00022989"/>
    </source>
</evidence>
<feature type="transmembrane region" description="Helical" evidence="14">
    <location>
        <begin position="12"/>
        <end position="38"/>
    </location>
</feature>
<dbReference type="EMBL" id="JAJSOW010000104">
    <property type="protein sequence ID" value="KAI9168884.1"/>
    <property type="molecule type" value="Genomic_DNA"/>
</dbReference>
<dbReference type="SMART" id="SM00220">
    <property type="entry name" value="S_TKc"/>
    <property type="match status" value="1"/>
</dbReference>
<proteinExistence type="predicted"/>
<keyword evidence="2" id="KW-0723">Serine/threonine-protein kinase</keyword>
<keyword evidence="6 12" id="KW-0547">Nucleotide-binding</keyword>
<dbReference type="InterPro" id="IPR008271">
    <property type="entry name" value="Ser/Thr_kinase_AS"/>
</dbReference>
<dbReference type="PROSITE" id="PS00108">
    <property type="entry name" value="PROTEIN_KINASE_ST"/>
    <property type="match status" value="1"/>
</dbReference>
<feature type="compositionally biased region" description="Polar residues" evidence="13">
    <location>
        <begin position="591"/>
        <end position="602"/>
    </location>
</feature>
<evidence type="ECO:0000256" key="1">
    <source>
        <dbReference type="ARBA" id="ARBA00004167"/>
    </source>
</evidence>
<dbReference type="GO" id="GO:0005524">
    <property type="term" value="F:ATP binding"/>
    <property type="evidence" value="ECO:0007669"/>
    <property type="project" value="UniProtKB-UniRule"/>
</dbReference>
<dbReference type="PANTHER" id="PTHR46008:SF2">
    <property type="entry name" value="LEAF RUST 10 DISEASE-RESISTANCE LOCUS RECEPTOR-LIKE PROTEIN KINASE-LIKE 1.4"/>
    <property type="match status" value="1"/>
</dbReference>
<dbReference type="InterPro" id="IPR000719">
    <property type="entry name" value="Prot_kinase_dom"/>
</dbReference>
<dbReference type="FunFam" id="1.10.510.10:FF:000161">
    <property type="entry name" value="Wall-associated receptor kinase-like 20"/>
    <property type="match status" value="1"/>
</dbReference>
<keyword evidence="9 14" id="KW-1133">Transmembrane helix</keyword>
<keyword evidence="3" id="KW-0808">Transferase</keyword>
<feature type="region of interest" description="Disordered" evidence="13">
    <location>
        <begin position="539"/>
        <end position="602"/>
    </location>
</feature>
<evidence type="ECO:0000256" key="10">
    <source>
        <dbReference type="ARBA" id="ARBA00023136"/>
    </source>
</evidence>
<sequence>MVEQLMPGVYCVSVIVFGMASTSSLLLLILSLLSILSLAEEKTLFHAKCPPFPCGILGQIKFPFSNRTNPECGLFIVDNCNEQEGQKIQLGKDGPQFYITDIKLDYTLQLHDLEFEKPRQHGSCISLENVTLPTSAYLSFNVPSNGTILKCPSTHTNDIKNTESHQLCNDSTHSLVYSSSGNENMRLKLGIGIGIGGLVALIIVLSIFTKWHKKKRKYASSNFHSSSVLSSKSDLEAGSVYLGVPIFSYSELAEATNDFSLEKELGEGGFGTVYYGKLRDGREVAVKRLYEHNYRRVEQFINEIKILTGLRHKNLVSLYGCTSRHSQGLLLVYEFIPNGTVADHLHGDRANPCLLTWPIRMNIAIEIASALVYLHASDIIHRDVKTNNILLDNIFCVKVADFGLSRLFPTNVTHVSTAPQGTPGYVDPEYHQCYQLTDKSDVYSFGVVLIELISSMSAVDISRHKDEINLANLAINRIQKCAVDELIDPCVGFHSDDKVKMMATSVAELAFLCLQQNKEMRPSMHVVLKDLQRIKNREWKPENLKEEDDDDKEELKSMQQQPAPSPPYCEEAALLKNIKQPPSPISVTEIWDSNNSTPNVSN</sequence>
<evidence type="ECO:0000256" key="7">
    <source>
        <dbReference type="ARBA" id="ARBA00022777"/>
    </source>
</evidence>
<name>A0AAD5NLZ1_ACENE</name>
<evidence type="ECO:0000256" key="11">
    <source>
        <dbReference type="ARBA" id="ARBA00023180"/>
    </source>
</evidence>
<keyword evidence="8 12" id="KW-0067">ATP-binding</keyword>
<dbReference type="GO" id="GO:0004674">
    <property type="term" value="F:protein serine/threonine kinase activity"/>
    <property type="evidence" value="ECO:0007669"/>
    <property type="project" value="UniProtKB-KW"/>
</dbReference>
<dbReference type="InterPro" id="IPR017441">
    <property type="entry name" value="Protein_kinase_ATP_BS"/>
</dbReference>